<accession>A0A0N5CRE0</accession>
<dbReference type="WBParaSite" id="TCLT_0000279001-mRNA-1">
    <property type="protein sequence ID" value="TCLT_0000279001-mRNA-1"/>
    <property type="gene ID" value="TCLT_0000279001"/>
</dbReference>
<sequence length="663" mass="74698">MKSRIRNILSKFVLHTKLNSQGVAVVCNVKNDVGYLWNDYIGFIRVEGHITQQLKPLTAVEFHAMPSKKDSTPVYFVARQVVVDSEITFQSDVLLFKRNAEMKKNGRVQVGNCEVRLLNIACSFRSITGSSVSVLYYKEYNNNLSGTGIYATTDSDLIAGIKVAVLLLSAPLFVSSCNGNNYFTTERCSVIESSSDEEYDDALEDCTTEQSSSKIWQDINISIPITIETVFLLRAKYGARNHQDIFMTISDNDTDYSFTGSNIDHTSMNENDDLIDITGNDTDDSILERKIEYMNSDEGNLLQDIKILTSDSDAEDLFVESKTDVVYSDETDGIEIPIFEGDEDELSSGGRIESVNSNKDDDIEDPNSQSSADVPFIGSEIKCMDLNKDDVSKLWSLSGKRLQNKIESYEEDSSDESYLKIMNSSSEGTSSDEMDHIDILRACELATGINNICHDDMWDNQLKKQMVFKAEKMQLQNVKIIFLLYAHKMLVFKFFAALIKSAIQRFFNNAILNKQLNLASRSELSSSDANNEKQIADEIQSQLAEKSSFDTNFNESPMNEIKSDAMWIEEVDQLCIDILSNSRFRNFVSVNKEGNKVLSEIMKYVTRRITSNEIAAELGIPISEVTPKCFNAIFKRKAAELCRKFSGMVGFQRITDRQIPNLA</sequence>
<name>A0A0N5CRE0_THECL</name>
<evidence type="ECO:0000313" key="3">
    <source>
        <dbReference type="Proteomes" id="UP000276776"/>
    </source>
</evidence>
<proteinExistence type="predicted"/>
<reference evidence="2 3" key="2">
    <citation type="submission" date="2018-11" db="EMBL/GenBank/DDBJ databases">
        <authorList>
            <consortium name="Pathogen Informatics"/>
        </authorList>
    </citation>
    <scope>NUCLEOTIDE SEQUENCE [LARGE SCALE GENOMIC DNA]</scope>
</reference>
<evidence type="ECO:0000256" key="1">
    <source>
        <dbReference type="SAM" id="MobiDB-lite"/>
    </source>
</evidence>
<reference evidence="4" key="1">
    <citation type="submission" date="2017-02" db="UniProtKB">
        <authorList>
            <consortium name="WormBaseParasite"/>
        </authorList>
    </citation>
    <scope>IDENTIFICATION</scope>
</reference>
<keyword evidence="3" id="KW-1185">Reference proteome</keyword>
<dbReference type="OrthoDB" id="5851173at2759"/>
<dbReference type="Proteomes" id="UP000276776">
    <property type="component" value="Unassembled WGS sequence"/>
</dbReference>
<organism evidence="4">
    <name type="scientific">Thelazia callipaeda</name>
    <name type="common">Oriental eyeworm</name>
    <name type="synonym">Parasitic nematode</name>
    <dbReference type="NCBI Taxonomy" id="103827"/>
    <lineage>
        <taxon>Eukaryota</taxon>
        <taxon>Metazoa</taxon>
        <taxon>Ecdysozoa</taxon>
        <taxon>Nematoda</taxon>
        <taxon>Chromadorea</taxon>
        <taxon>Rhabditida</taxon>
        <taxon>Spirurina</taxon>
        <taxon>Spiruromorpha</taxon>
        <taxon>Thelazioidea</taxon>
        <taxon>Thelaziidae</taxon>
        <taxon>Thelazia</taxon>
    </lineage>
</organism>
<protein>
    <submittedName>
        <fullName evidence="4">DCAF15_WD40 domain-containing protein</fullName>
    </submittedName>
</protein>
<dbReference type="EMBL" id="UYYF01000703">
    <property type="protein sequence ID" value="VDM98933.1"/>
    <property type="molecule type" value="Genomic_DNA"/>
</dbReference>
<evidence type="ECO:0000313" key="4">
    <source>
        <dbReference type="WBParaSite" id="TCLT_0000279001-mRNA-1"/>
    </source>
</evidence>
<feature type="region of interest" description="Disordered" evidence="1">
    <location>
        <begin position="339"/>
        <end position="374"/>
    </location>
</feature>
<dbReference type="AlphaFoldDB" id="A0A0N5CRE0"/>
<evidence type="ECO:0000313" key="2">
    <source>
        <dbReference type="EMBL" id="VDM98933.1"/>
    </source>
</evidence>
<gene>
    <name evidence="2" type="ORF">TCLT_LOCUS2791</name>
</gene>